<reference evidence="12" key="1">
    <citation type="submission" date="2023-05" db="EMBL/GenBank/DDBJ databases">
        <authorList>
            <person name="Stuckert A."/>
        </authorList>
    </citation>
    <scope>NUCLEOTIDE SEQUENCE</scope>
</reference>
<evidence type="ECO:0000256" key="9">
    <source>
        <dbReference type="ARBA" id="ARBA00022807"/>
    </source>
</evidence>
<dbReference type="PANTHER" id="PTHR13367:SF3">
    <property type="entry name" value="TUMOR NECROSIS FACTOR ALPHA-INDUCED PROTEIN 3"/>
    <property type="match status" value="1"/>
</dbReference>
<comment type="catalytic activity">
    <reaction evidence="1">
        <text>Thiol-dependent hydrolysis of ester, thioester, amide, peptide and isopeptide bonds formed by the C-terminal Gly of ubiquitin (a 76-residue protein attached to proteins as an intracellular targeting signal).</text>
        <dbReference type="EC" id="3.4.19.12"/>
    </reaction>
</comment>
<accession>A0ABN9AZW3</accession>
<keyword evidence="4" id="KW-0645">Protease</keyword>
<keyword evidence="13" id="KW-1185">Reference proteome</keyword>
<evidence type="ECO:0000256" key="3">
    <source>
        <dbReference type="ARBA" id="ARBA00012759"/>
    </source>
</evidence>
<organism evidence="12 13">
    <name type="scientific">Staurois parvus</name>
    <dbReference type="NCBI Taxonomy" id="386267"/>
    <lineage>
        <taxon>Eukaryota</taxon>
        <taxon>Metazoa</taxon>
        <taxon>Chordata</taxon>
        <taxon>Craniata</taxon>
        <taxon>Vertebrata</taxon>
        <taxon>Euteleostomi</taxon>
        <taxon>Amphibia</taxon>
        <taxon>Batrachia</taxon>
        <taxon>Anura</taxon>
        <taxon>Neobatrachia</taxon>
        <taxon>Ranoidea</taxon>
        <taxon>Ranidae</taxon>
        <taxon>Staurois</taxon>
    </lineage>
</organism>
<dbReference type="PROSITE" id="PS50802">
    <property type="entry name" value="OTU"/>
    <property type="match status" value="1"/>
</dbReference>
<evidence type="ECO:0000313" key="13">
    <source>
        <dbReference type="Proteomes" id="UP001162483"/>
    </source>
</evidence>
<evidence type="ECO:0000256" key="10">
    <source>
        <dbReference type="ARBA" id="ARBA00022833"/>
    </source>
</evidence>
<feature type="domain" description="OTU" evidence="11">
    <location>
        <begin position="1"/>
        <end position="83"/>
    </location>
</feature>
<evidence type="ECO:0000256" key="4">
    <source>
        <dbReference type="ARBA" id="ARBA00022670"/>
    </source>
</evidence>
<proteinExistence type="inferred from homology"/>
<evidence type="ECO:0000256" key="6">
    <source>
        <dbReference type="ARBA" id="ARBA00022771"/>
    </source>
</evidence>
<keyword evidence="9" id="KW-0788">Thiol protease</keyword>
<dbReference type="InterPro" id="IPR051346">
    <property type="entry name" value="OTU_Deubiquitinase"/>
</dbReference>
<keyword evidence="6" id="KW-0863">Zinc-finger</keyword>
<evidence type="ECO:0000256" key="2">
    <source>
        <dbReference type="ARBA" id="ARBA00005865"/>
    </source>
</evidence>
<keyword evidence="5" id="KW-0479">Metal-binding</keyword>
<protein>
    <recommendedName>
        <fullName evidence="3">ubiquitinyl hydrolase 1</fullName>
        <ecNumber evidence="3">3.4.19.12</ecNumber>
    </recommendedName>
</protein>
<evidence type="ECO:0000313" key="12">
    <source>
        <dbReference type="EMBL" id="CAI9541511.1"/>
    </source>
</evidence>
<keyword evidence="7" id="KW-0833">Ubl conjugation pathway</keyword>
<dbReference type="PANTHER" id="PTHR13367">
    <property type="entry name" value="UBIQUITIN THIOESTERASE"/>
    <property type="match status" value="1"/>
</dbReference>
<evidence type="ECO:0000256" key="1">
    <source>
        <dbReference type="ARBA" id="ARBA00000707"/>
    </source>
</evidence>
<evidence type="ECO:0000256" key="7">
    <source>
        <dbReference type="ARBA" id="ARBA00022786"/>
    </source>
</evidence>
<dbReference type="EC" id="3.4.19.12" evidence="3"/>
<dbReference type="EMBL" id="CATNWA010001924">
    <property type="protein sequence ID" value="CAI9541511.1"/>
    <property type="molecule type" value="Genomic_DNA"/>
</dbReference>
<comment type="similarity">
    <text evidence="2">Belongs to the peptidase C64 family.</text>
</comment>
<evidence type="ECO:0000256" key="8">
    <source>
        <dbReference type="ARBA" id="ARBA00022801"/>
    </source>
</evidence>
<comment type="caution">
    <text evidence="12">The sequence shown here is derived from an EMBL/GenBank/DDBJ whole genome shotgun (WGS) entry which is preliminary data.</text>
</comment>
<evidence type="ECO:0000259" key="11">
    <source>
        <dbReference type="PROSITE" id="PS50802"/>
    </source>
</evidence>
<sequence>MHATSMYMWGVQDTDLLLRKTLQEVLRTSDTRNFKFRWQLESVKSTEFIQTGLRYDTRNWDDEWEHIVRMASTEPSMGQNGLQ</sequence>
<name>A0ABN9AZW3_9NEOB</name>
<keyword evidence="8" id="KW-0378">Hydrolase</keyword>
<gene>
    <name evidence="12" type="ORF">SPARVUS_LOCUS1930871</name>
</gene>
<evidence type="ECO:0000256" key="5">
    <source>
        <dbReference type="ARBA" id="ARBA00022723"/>
    </source>
</evidence>
<dbReference type="InterPro" id="IPR003323">
    <property type="entry name" value="OTU_dom"/>
</dbReference>
<keyword evidence="10" id="KW-0862">Zinc</keyword>
<dbReference type="Proteomes" id="UP001162483">
    <property type="component" value="Unassembled WGS sequence"/>
</dbReference>